<dbReference type="EC" id="2.6.1.85" evidence="4"/>
<name>A0AAD3HDA0_9STRA</name>
<evidence type="ECO:0000313" key="13">
    <source>
        <dbReference type="EMBL" id="GFH58984.1"/>
    </source>
</evidence>
<dbReference type="GO" id="GO:0046820">
    <property type="term" value="F:4-amino-4-deoxychorismate synthase activity"/>
    <property type="evidence" value="ECO:0007669"/>
    <property type="project" value="UniProtKB-EC"/>
</dbReference>
<proteinExistence type="inferred from homology"/>
<evidence type="ECO:0000259" key="12">
    <source>
        <dbReference type="Pfam" id="PF04715"/>
    </source>
</evidence>
<accession>A0AAD3HDA0</accession>
<dbReference type="EMBL" id="BLLK01000062">
    <property type="protein sequence ID" value="GFH58984.1"/>
    <property type="molecule type" value="Genomic_DNA"/>
</dbReference>
<dbReference type="InterPro" id="IPR005801">
    <property type="entry name" value="ADC_synthase"/>
</dbReference>
<evidence type="ECO:0000256" key="1">
    <source>
        <dbReference type="ARBA" id="ARBA00001000"/>
    </source>
</evidence>
<dbReference type="GO" id="GO:0000162">
    <property type="term" value="P:L-tryptophan biosynthetic process"/>
    <property type="evidence" value="ECO:0007669"/>
    <property type="project" value="TreeGrafter"/>
</dbReference>
<evidence type="ECO:0000256" key="2">
    <source>
        <dbReference type="ARBA" id="ARBA00005009"/>
    </source>
</evidence>
<evidence type="ECO:0000256" key="6">
    <source>
        <dbReference type="ARBA" id="ARBA00022909"/>
    </source>
</evidence>
<evidence type="ECO:0000256" key="8">
    <source>
        <dbReference type="ARBA" id="ARBA00031329"/>
    </source>
</evidence>
<evidence type="ECO:0000259" key="11">
    <source>
        <dbReference type="Pfam" id="PF00425"/>
    </source>
</evidence>
<keyword evidence="6" id="KW-0289">Folate biosynthesis</keyword>
<dbReference type="GO" id="GO:0005737">
    <property type="term" value="C:cytoplasm"/>
    <property type="evidence" value="ECO:0007669"/>
    <property type="project" value="TreeGrafter"/>
</dbReference>
<dbReference type="InterPro" id="IPR015890">
    <property type="entry name" value="Chorismate_C"/>
</dbReference>
<dbReference type="GO" id="GO:0046656">
    <property type="term" value="P:folic acid biosynthetic process"/>
    <property type="evidence" value="ECO:0007669"/>
    <property type="project" value="UniProtKB-KW"/>
</dbReference>
<dbReference type="SUPFAM" id="SSF56322">
    <property type="entry name" value="ADC synthase"/>
    <property type="match status" value="1"/>
</dbReference>
<feature type="domain" description="Chorismate-utilising enzyme C-terminal" evidence="11">
    <location>
        <begin position="820"/>
        <end position="1016"/>
    </location>
</feature>
<dbReference type="InterPro" id="IPR006805">
    <property type="entry name" value="Anth_synth_I_N"/>
</dbReference>
<dbReference type="Proteomes" id="UP001054902">
    <property type="component" value="Unassembled WGS sequence"/>
</dbReference>
<feature type="domain" description="Anthranilate synthase component I N-terminal" evidence="12">
    <location>
        <begin position="483"/>
        <end position="638"/>
    </location>
</feature>
<dbReference type="CDD" id="cd01743">
    <property type="entry name" value="GATase1_Anthranilate_Synthase"/>
    <property type="match status" value="1"/>
</dbReference>
<dbReference type="SUPFAM" id="SSF52317">
    <property type="entry name" value="Class I glutamine amidotransferase-like"/>
    <property type="match status" value="1"/>
</dbReference>
<dbReference type="InterPro" id="IPR017926">
    <property type="entry name" value="GATASE"/>
</dbReference>
<dbReference type="InterPro" id="IPR029062">
    <property type="entry name" value="Class_I_gatase-like"/>
</dbReference>
<dbReference type="GO" id="GO:0008153">
    <property type="term" value="P:4-aminobenzoate biosynthetic process"/>
    <property type="evidence" value="ECO:0007669"/>
    <property type="project" value="TreeGrafter"/>
</dbReference>
<comment type="pathway">
    <text evidence="2">Cofactor biosynthesis; tetrahydrofolate biosynthesis; 4-aminobenzoate from chorismate: step 1/2.</text>
</comment>
<dbReference type="PRINTS" id="PR00099">
    <property type="entry name" value="CPSGATASE"/>
</dbReference>
<dbReference type="AlphaFoldDB" id="A0AAD3HDA0"/>
<evidence type="ECO:0000256" key="7">
    <source>
        <dbReference type="ARBA" id="ARBA00022962"/>
    </source>
</evidence>
<protein>
    <recommendedName>
        <fullName evidence="4">aminodeoxychorismate synthase</fullName>
        <ecNumber evidence="4">2.6.1.85</ecNumber>
    </recommendedName>
    <alternativeName>
        <fullName evidence="8">Para-aminobenzoate synthase</fullName>
    </alternativeName>
    <alternativeName>
        <fullName evidence="9">p-aminobenzoic acid synthase</fullName>
    </alternativeName>
</protein>
<feature type="domain" description="Glutamine amidotransferase" evidence="10">
    <location>
        <begin position="156"/>
        <end position="376"/>
    </location>
</feature>
<dbReference type="Gene3D" id="3.40.50.880">
    <property type="match status" value="1"/>
</dbReference>
<evidence type="ECO:0000256" key="9">
    <source>
        <dbReference type="ARBA" id="ARBA00031904"/>
    </source>
</evidence>
<keyword evidence="14" id="KW-1185">Reference proteome</keyword>
<dbReference type="Gene3D" id="3.60.120.10">
    <property type="entry name" value="Anthranilate synthase"/>
    <property type="match status" value="1"/>
</dbReference>
<sequence length="1035" mass="116199">MLEKRRISLRSWRESAKRSREEDYGERDFAHNSSFFQRTNKNDASVKRSKTSFVSLRSEMLMYMMVAVLVISDIVNVPNFNFHVQAWIPSHTSFVSRRNTDFGRQSIILGSSTKIEEASSLQQEDQKDIEKKGADALFQAMDYETYESQKLDLQLVLIDNYDSYTYNIYSYLSTICKHPPIVISNDAYDSWEELVEGLKLSGVEGIDGLIISPGPGRPERKEDMGVCLEAIEKNPSLPILGVCLGHQALGYVYGAKVDLAPNGPVHGLISNVYYDDNAKQCLKNSNDDEICNLFADIQENFGVVRYHSLVVDIQKTNNLDIEATAWCKSDTEAESGDGSDEICMALRHKSNPHYGVQFHPESVGTGEHGYKIFKNFSEFCMAQKARMLLNGVSNSQKSEPLINGDSKTKDSSTTVTKSKYSVFVHKIHFDDSVPLPEQVFEEFYAKRSDSFWLDSSTGRKDADIEEMKKSSDFSTKSGCPIVSNSRFSIMGCNDGPLSQKLEYWGKDHKSETRQILRTNSRTNEREHILDKDIISCLHDEIVDHGFTETVQGIDFENSSKVKEIEYDIPFDFRGGYIGYLGYEVWHDTRETICDQETCGTSIQEKETLGCSNPLVPTAAFIFADQSLVFDHWRNEWYLVGVSEAGNDDGLDSVTQWMQDISESITKLDSMPTTADEIIEKQMPLNFDLKRDSVEYSDDIARCHEEIRNGESYELCLTNQLTTLVSMPDMSSEQLSNSPFGLYKILRKNNPAPFSSFLNFNSRKGEEIGSAVSICCSSPERFLSVKREAKTLTVEDESDRNHGWEFAPPFVSKNRDLPKFIVESKPIKGTTSRIFPENENEIAEAKKADELVAEELQTSVKNRAENLMIVDLLRNDLSRVCEAGSVHVPKLMGIESFATVHQMVSTIRGIVDQKYTPIDVIAACFPGGSMTGAPKLRSVDILDELELGQSRGPYSGCLGYISLDGSMDMNIVIRTAVVTPNQQARDDKNSWDISIGAGGAITALSESNDEFQEMLLKAKAIKKSVEEWNSLCNSGT</sequence>
<keyword evidence="7" id="KW-0315">Glutamine amidotransferase</keyword>
<evidence type="ECO:0000256" key="4">
    <source>
        <dbReference type="ARBA" id="ARBA00013139"/>
    </source>
</evidence>
<evidence type="ECO:0000313" key="14">
    <source>
        <dbReference type="Proteomes" id="UP001054902"/>
    </source>
</evidence>
<evidence type="ECO:0000259" key="10">
    <source>
        <dbReference type="Pfam" id="PF00117"/>
    </source>
</evidence>
<dbReference type="Pfam" id="PF04715">
    <property type="entry name" value="Anth_synt_I_N"/>
    <property type="match status" value="1"/>
</dbReference>
<dbReference type="Pfam" id="PF00117">
    <property type="entry name" value="GATase"/>
    <property type="match status" value="1"/>
</dbReference>
<dbReference type="PROSITE" id="PS51273">
    <property type="entry name" value="GATASE_TYPE_1"/>
    <property type="match status" value="1"/>
</dbReference>
<dbReference type="Pfam" id="PF00425">
    <property type="entry name" value="Chorismate_bind"/>
    <property type="match status" value="2"/>
</dbReference>
<evidence type="ECO:0000256" key="3">
    <source>
        <dbReference type="ARBA" id="ARBA00005970"/>
    </source>
</evidence>
<dbReference type="PANTHER" id="PTHR11236:SF18">
    <property type="entry name" value="AMINODEOXYCHORISMATE SYNTHASE"/>
    <property type="match status" value="1"/>
</dbReference>
<dbReference type="InterPro" id="IPR019999">
    <property type="entry name" value="Anth_synth_I-like"/>
</dbReference>
<comment type="catalytic activity">
    <reaction evidence="1">
        <text>chorismate + L-glutamine = 4-amino-4-deoxychorismate + L-glutamate</text>
        <dbReference type="Rhea" id="RHEA:11672"/>
        <dbReference type="ChEBI" id="CHEBI:29748"/>
        <dbReference type="ChEBI" id="CHEBI:29985"/>
        <dbReference type="ChEBI" id="CHEBI:58359"/>
        <dbReference type="ChEBI" id="CHEBI:58406"/>
        <dbReference type="EC" id="2.6.1.85"/>
    </reaction>
</comment>
<dbReference type="PRINTS" id="PR00095">
    <property type="entry name" value="ANTSNTHASEI"/>
</dbReference>
<organism evidence="13 14">
    <name type="scientific">Chaetoceros tenuissimus</name>
    <dbReference type="NCBI Taxonomy" id="426638"/>
    <lineage>
        <taxon>Eukaryota</taxon>
        <taxon>Sar</taxon>
        <taxon>Stramenopiles</taxon>
        <taxon>Ochrophyta</taxon>
        <taxon>Bacillariophyta</taxon>
        <taxon>Coscinodiscophyceae</taxon>
        <taxon>Chaetocerotophycidae</taxon>
        <taxon>Chaetocerotales</taxon>
        <taxon>Chaetocerotaceae</taxon>
        <taxon>Chaetoceros</taxon>
    </lineage>
</organism>
<comment type="similarity">
    <text evidence="3">In the C-terminal section; belongs to the anthranilate synthase component I family.</text>
</comment>
<feature type="domain" description="Chorismate-utilising enzyme C-terminal" evidence="11">
    <location>
        <begin position="694"/>
        <end position="789"/>
    </location>
</feature>
<comment type="caution">
    <text evidence="13">The sequence shown here is derived from an EMBL/GenBank/DDBJ whole genome shotgun (WGS) entry which is preliminary data.</text>
</comment>
<dbReference type="InterPro" id="IPR006221">
    <property type="entry name" value="TrpG/PapA_dom"/>
</dbReference>
<dbReference type="PANTHER" id="PTHR11236">
    <property type="entry name" value="AMINOBENZOATE/ANTHRANILATE SYNTHASE"/>
    <property type="match status" value="1"/>
</dbReference>
<gene>
    <name evidence="13" type="ORF">CTEN210_15460</name>
</gene>
<evidence type="ECO:0000256" key="5">
    <source>
        <dbReference type="ARBA" id="ARBA00022679"/>
    </source>
</evidence>
<keyword evidence="5" id="KW-0808">Transferase</keyword>
<reference evidence="13 14" key="1">
    <citation type="journal article" date="2021" name="Sci. Rep.">
        <title>The genome of the diatom Chaetoceros tenuissimus carries an ancient integrated fragment of an extant virus.</title>
        <authorList>
            <person name="Hongo Y."/>
            <person name="Kimura K."/>
            <person name="Takaki Y."/>
            <person name="Yoshida Y."/>
            <person name="Baba S."/>
            <person name="Kobayashi G."/>
            <person name="Nagasaki K."/>
            <person name="Hano T."/>
            <person name="Tomaru Y."/>
        </authorList>
    </citation>
    <scope>NUCLEOTIDE SEQUENCE [LARGE SCALE GENOMIC DNA]</scope>
    <source>
        <strain evidence="13 14">NIES-3715</strain>
    </source>
</reference>